<dbReference type="SUPFAM" id="SSF103473">
    <property type="entry name" value="MFS general substrate transporter"/>
    <property type="match status" value="1"/>
</dbReference>
<feature type="transmembrane region" description="Helical" evidence="9">
    <location>
        <begin position="93"/>
        <end position="112"/>
    </location>
</feature>
<feature type="transmembrane region" description="Helical" evidence="9">
    <location>
        <begin position="299"/>
        <end position="316"/>
    </location>
</feature>
<dbReference type="Pfam" id="PF03219">
    <property type="entry name" value="TLC"/>
    <property type="match status" value="1"/>
</dbReference>
<feature type="transmembrane region" description="Helical" evidence="9">
    <location>
        <begin position="164"/>
        <end position="184"/>
    </location>
</feature>
<dbReference type="PANTHER" id="PTHR31187:SF1">
    <property type="entry name" value="ADP,ATP CARRIER PROTEIN 1"/>
    <property type="match status" value="1"/>
</dbReference>
<reference evidence="10 11" key="1">
    <citation type="journal article" date="2013" name="Proc. Natl. Acad. Sci. U.S.A.">
        <title>Candidate phylum TM6 genome recovered from a hospital sink biofilm provides genomic insights into this uncultivated phylum.</title>
        <authorList>
            <person name="McLean J.S."/>
            <person name="Lombardo M.J."/>
            <person name="Badger J.H."/>
            <person name="Edlund A."/>
            <person name="Novotny M."/>
            <person name="Yee-Greenbaum J."/>
            <person name="Vyahhi N."/>
            <person name="Hall A.P."/>
            <person name="Yang Y."/>
            <person name="Dupont C.L."/>
            <person name="Ziegler M.G."/>
            <person name="Chitsaz H."/>
            <person name="Allen A.E."/>
            <person name="Yooseph S."/>
            <person name="Tesler G."/>
            <person name="Pevzner P.A."/>
            <person name="Friedman R.M."/>
            <person name="Nealson K.H."/>
            <person name="Venter J.C."/>
            <person name="Lasken R.S."/>
        </authorList>
    </citation>
    <scope>NUCLEOTIDE SEQUENCE [LARGE SCALE GENOMIC DNA]</scope>
    <source>
        <strain evidence="10 11">TM6SC1</strain>
    </source>
</reference>
<dbReference type="GO" id="GO:0005471">
    <property type="term" value="F:ATP:ADP antiporter activity"/>
    <property type="evidence" value="ECO:0007669"/>
    <property type="project" value="InterPro"/>
</dbReference>
<keyword evidence="3 9" id="KW-0813">Transport</keyword>
<evidence type="ECO:0000256" key="5">
    <source>
        <dbReference type="ARBA" id="ARBA00022741"/>
    </source>
</evidence>
<name>A0A0D2JKG0_9BACT</name>
<dbReference type="AlphaFoldDB" id="A0A0D2JKG0"/>
<evidence type="ECO:0000256" key="7">
    <source>
        <dbReference type="ARBA" id="ARBA00022989"/>
    </source>
</evidence>
<keyword evidence="11" id="KW-1185">Reference proteome</keyword>
<dbReference type="PANTHER" id="PTHR31187">
    <property type="match status" value="1"/>
</dbReference>
<keyword evidence="5 9" id="KW-0547">Nucleotide-binding</keyword>
<feature type="transmembrane region" description="Helical" evidence="9">
    <location>
        <begin position="328"/>
        <end position="355"/>
    </location>
</feature>
<feature type="transmembrane region" description="Helical" evidence="9">
    <location>
        <begin position="132"/>
        <end position="152"/>
    </location>
</feature>
<accession>A0A0D2JKG0</accession>
<evidence type="ECO:0000256" key="4">
    <source>
        <dbReference type="ARBA" id="ARBA00022692"/>
    </source>
</evidence>
<sequence>MGSSAQDKLLSGIRKWFGNLTPSEIYRFTLLGLIFACILGAYWTLKPLKDAIFMSMVGAKQYIPWAKILSLIVFFPSVIGYSKLIDRLSRYKMIYLLSSFYGLIIIGFGFLFLDPQIGLANTTTDAGRLIGWAWYVIVELYGSLMVALFWGFATDVTSANAARAGFPFVVMIGQLGSVLLPQFLTLVSSPEKFGTSAYLVIATGFLILCTIICTYIFSSKIPKAQLHGYKAAETVQSTSAKAGFFKGLKLLFSQPYLLGILSIVGIYEIIVTIFDFNFKTMVEASIAQEWKRTLYLNDYAFWVNITALICLILGAGNIQKWLGVTRTLVIMPCIIAVIVGLFYFYPVISVVWYIMVGAKAFNFALNSPTIKQLYIPTSHDVKYKSQAWIETFGARASKAAGSGINMLQGPLENMLGLTAGFGVFVTITTLLSYGLLTCWLLVAVFLGSRYTAAVKENKVVC</sequence>
<evidence type="ECO:0000313" key="10">
    <source>
        <dbReference type="EMBL" id="KIX84883.1"/>
    </source>
</evidence>
<evidence type="ECO:0000256" key="3">
    <source>
        <dbReference type="ARBA" id="ARBA00022448"/>
    </source>
</evidence>
<dbReference type="GO" id="GO:0005524">
    <property type="term" value="F:ATP binding"/>
    <property type="evidence" value="ECO:0007669"/>
    <property type="project" value="UniProtKB-KW"/>
</dbReference>
<evidence type="ECO:0000256" key="9">
    <source>
        <dbReference type="RuleBase" id="RU363121"/>
    </source>
</evidence>
<feature type="transmembrane region" description="Helical" evidence="9">
    <location>
        <begin position="421"/>
        <end position="446"/>
    </location>
</feature>
<dbReference type="InterPro" id="IPR036259">
    <property type="entry name" value="MFS_trans_sf"/>
</dbReference>
<dbReference type="InterPro" id="IPR004667">
    <property type="entry name" value="ADP_ATP_car_bac_type"/>
</dbReference>
<dbReference type="EMBL" id="ARQD01000006">
    <property type="protein sequence ID" value="KIX84883.1"/>
    <property type="molecule type" value="Genomic_DNA"/>
</dbReference>
<organism evidence="10 11">
    <name type="scientific">candidate division TM6 bacterium JCVI TM6SC1</name>
    <dbReference type="NCBI Taxonomy" id="1306947"/>
    <lineage>
        <taxon>Bacteria</taxon>
        <taxon>Candidatus Babelota</taxon>
        <taxon>Vermiphilus</taxon>
    </lineage>
</organism>
<comment type="subcellular location">
    <subcellularLocation>
        <location evidence="1 9">Membrane</location>
        <topology evidence="1 9">Multi-pass membrane protein</topology>
    </subcellularLocation>
</comment>
<keyword evidence="4 9" id="KW-0812">Transmembrane</keyword>
<evidence type="ECO:0000256" key="2">
    <source>
        <dbReference type="ARBA" id="ARBA00007127"/>
    </source>
</evidence>
<feature type="transmembrane region" description="Helical" evidence="9">
    <location>
        <begin position="63"/>
        <end position="81"/>
    </location>
</feature>
<gene>
    <name evidence="10" type="ORF">J120_05060</name>
</gene>
<protein>
    <recommendedName>
        <fullName evidence="9">ADP,ATP carrier protein</fullName>
    </recommendedName>
</protein>
<dbReference type="STRING" id="1306947.J120_05060"/>
<comment type="similarity">
    <text evidence="2 9">Belongs to the ADP/ATP translocase tlc family.</text>
</comment>
<evidence type="ECO:0000313" key="11">
    <source>
        <dbReference type="Proteomes" id="UP000032214"/>
    </source>
</evidence>
<proteinExistence type="inferred from homology"/>
<comment type="caution">
    <text evidence="10">The sequence shown here is derived from an EMBL/GenBank/DDBJ whole genome shotgun (WGS) entry which is preliminary data.</text>
</comment>
<feature type="transmembrane region" description="Helical" evidence="9">
    <location>
        <begin position="256"/>
        <end position="274"/>
    </location>
</feature>
<evidence type="ECO:0000256" key="8">
    <source>
        <dbReference type="ARBA" id="ARBA00023136"/>
    </source>
</evidence>
<keyword evidence="7 9" id="KW-1133">Transmembrane helix</keyword>
<evidence type="ECO:0000256" key="1">
    <source>
        <dbReference type="ARBA" id="ARBA00004141"/>
    </source>
</evidence>
<dbReference type="Proteomes" id="UP000032214">
    <property type="component" value="Unassembled WGS sequence"/>
</dbReference>
<dbReference type="eggNOG" id="COG3202">
    <property type="taxonomic scope" value="Bacteria"/>
</dbReference>
<dbReference type="Gene3D" id="1.20.1250.20">
    <property type="entry name" value="MFS general substrate transporter like domains"/>
    <property type="match status" value="1"/>
</dbReference>
<evidence type="ECO:0000256" key="6">
    <source>
        <dbReference type="ARBA" id="ARBA00022840"/>
    </source>
</evidence>
<dbReference type="GO" id="GO:0016020">
    <property type="term" value="C:membrane"/>
    <property type="evidence" value="ECO:0007669"/>
    <property type="project" value="UniProtKB-SubCell"/>
</dbReference>
<feature type="transmembrane region" description="Helical" evidence="9">
    <location>
        <begin position="25"/>
        <end position="43"/>
    </location>
</feature>
<keyword evidence="8 9" id="KW-0472">Membrane</keyword>
<feature type="transmembrane region" description="Helical" evidence="9">
    <location>
        <begin position="196"/>
        <end position="217"/>
    </location>
</feature>
<keyword evidence="6 9" id="KW-0067">ATP-binding</keyword>